<dbReference type="InterPro" id="IPR010730">
    <property type="entry name" value="HET"/>
</dbReference>
<evidence type="ECO:0000259" key="2">
    <source>
        <dbReference type="Pfam" id="PF26640"/>
    </source>
</evidence>
<keyword evidence="4" id="KW-1185">Reference proteome</keyword>
<evidence type="ECO:0000259" key="1">
    <source>
        <dbReference type="Pfam" id="PF06985"/>
    </source>
</evidence>
<reference evidence="3" key="1">
    <citation type="submission" date="2019-06" db="EMBL/GenBank/DDBJ databases">
        <authorList>
            <person name="Gan P."/>
            <person name="Shirasu K."/>
        </authorList>
    </citation>
    <scope>NUCLEOTIDE SEQUENCE [LARGE SCALE GENOMIC DNA]</scope>
    <source>
        <strain evidence="3">CAD2</strain>
    </source>
</reference>
<evidence type="ECO:0000313" key="3">
    <source>
        <dbReference type="EMBL" id="KAF4854647.1"/>
    </source>
</evidence>
<evidence type="ECO:0000313" key="4">
    <source>
        <dbReference type="Proteomes" id="UP000711996"/>
    </source>
</evidence>
<dbReference type="AlphaFoldDB" id="A0A9P5K199"/>
<dbReference type="EMBL" id="QPMT01000032">
    <property type="protein sequence ID" value="KAF4854647.1"/>
    <property type="molecule type" value="Genomic_DNA"/>
</dbReference>
<dbReference type="OrthoDB" id="4849068at2759"/>
<organism evidence="3 4">
    <name type="scientific">Colletotrichum siamense</name>
    <name type="common">Anthracnose fungus</name>
    <dbReference type="NCBI Taxonomy" id="690259"/>
    <lineage>
        <taxon>Eukaryota</taxon>
        <taxon>Fungi</taxon>
        <taxon>Dikarya</taxon>
        <taxon>Ascomycota</taxon>
        <taxon>Pezizomycotina</taxon>
        <taxon>Sordariomycetes</taxon>
        <taxon>Hypocreomycetidae</taxon>
        <taxon>Glomerellales</taxon>
        <taxon>Glomerellaceae</taxon>
        <taxon>Colletotrichum</taxon>
        <taxon>Colletotrichum gloeosporioides species complex</taxon>
    </lineage>
</organism>
<accession>A0A9P5K199</accession>
<dbReference type="Pfam" id="PF06985">
    <property type="entry name" value="HET"/>
    <property type="match status" value="1"/>
</dbReference>
<gene>
    <name evidence="3" type="ORF">CGCSCA2_v009297</name>
</gene>
<comment type="caution">
    <text evidence="3">The sequence shown here is derived from an EMBL/GenBank/DDBJ whole genome shotgun (WGS) entry which is preliminary data.</text>
</comment>
<protein>
    <submittedName>
        <fullName evidence="3">Vegetative incompatibility protein HET-E-1</fullName>
    </submittedName>
</protein>
<feature type="domain" description="Heterokaryon incompatibility" evidence="1">
    <location>
        <begin position="21"/>
        <end position="104"/>
    </location>
</feature>
<dbReference type="PANTHER" id="PTHR10622">
    <property type="entry name" value="HET DOMAIN-CONTAINING PROTEIN"/>
    <property type="match status" value="1"/>
</dbReference>
<feature type="domain" description="DUF8212" evidence="2">
    <location>
        <begin position="219"/>
        <end position="245"/>
    </location>
</feature>
<proteinExistence type="predicted"/>
<dbReference type="Pfam" id="PF26640">
    <property type="entry name" value="DUF8212"/>
    <property type="match status" value="1"/>
</dbReference>
<dbReference type="PANTHER" id="PTHR10622:SF10">
    <property type="entry name" value="HET DOMAIN-CONTAINING PROTEIN"/>
    <property type="match status" value="1"/>
</dbReference>
<sequence length="605" mass="68286">MRLLPTSKLQLSEFIADPPDYAILSHTWADEEVLFSDLQADLSLKSGWAKVTGACCVAKDLGYEWIWIDTCCIDKSSSAELSEAINSMFRWYANSKICLAYIADVHPGLGQVSHTLRQSRWFTRGWTLQELLALRQVSFYSSRWEMIGSREDLMNDITSATGIDSKYLFHREHYPPYTSVAERMCWASRRETTRAEDVAYCLLGIFGVNMPLIYGEGHNAYRRLQEYIIQKVDDHSIFAWGTLRLTALDLLRHRGPITSFFAPHPKAFARAGDVVPFQTPYIRSRIKIGHDGITIDSPVWKALEQFDALRTPTCLVPLLCQYKDDPLHCIALALTFDDSHKSVGSQLYYRVGNGLAYCPKRTWVPTKLRSVFLPFKLLVESASNLERDKCIIRTLPRSYRIKRLLARHGESSFPEPGPHTAVSIDFGMTLGPSPLGREYYLGTPCIVWLKGAPDLDLILTLQLISFNPESTCRRSFLNLAESKYILYFLAYGGHASSEGIVARVKNELKNLHRWLDPDTPLDPQGAGIDMSTHILRGEPDLQQLNTSPICDLRVSVSRDPEYDPNGFLLDITAPLGFDISAETVLEQCFAPLCQAASDFNHEDGV</sequence>
<name>A0A9P5K199_COLSI</name>
<dbReference type="Proteomes" id="UP000711996">
    <property type="component" value="Unassembled WGS sequence"/>
</dbReference>
<dbReference type="InterPro" id="IPR058525">
    <property type="entry name" value="DUF8212"/>
</dbReference>